<accession>A0A2W1LBE3</accession>
<dbReference type="InterPro" id="IPR029058">
    <property type="entry name" value="AB_hydrolase_fold"/>
</dbReference>
<dbReference type="PANTHER" id="PTHR37946:SF1">
    <property type="entry name" value="SLL1969 PROTEIN"/>
    <property type="match status" value="1"/>
</dbReference>
<gene>
    <name evidence="3" type="ORF">DNH61_09075</name>
</gene>
<keyword evidence="3" id="KW-0378">Hydrolase</keyword>
<protein>
    <submittedName>
        <fullName evidence="3">Alpha/beta hydrolase</fullName>
    </submittedName>
</protein>
<organism evidence="3 4">
    <name type="scientific">Paenibacillus sambharensis</name>
    <dbReference type="NCBI Taxonomy" id="1803190"/>
    <lineage>
        <taxon>Bacteria</taxon>
        <taxon>Bacillati</taxon>
        <taxon>Bacillota</taxon>
        <taxon>Bacilli</taxon>
        <taxon>Bacillales</taxon>
        <taxon>Paenibacillaceae</taxon>
        <taxon>Paenibacillus</taxon>
    </lineage>
</organism>
<dbReference type="GO" id="GO:0016787">
    <property type="term" value="F:hydrolase activity"/>
    <property type="evidence" value="ECO:0007669"/>
    <property type="project" value="UniProtKB-KW"/>
</dbReference>
<evidence type="ECO:0000256" key="1">
    <source>
        <dbReference type="SAM" id="SignalP"/>
    </source>
</evidence>
<keyword evidence="1" id="KW-0732">Signal</keyword>
<dbReference type="EMBL" id="QKRB01000042">
    <property type="protein sequence ID" value="PZD96059.1"/>
    <property type="molecule type" value="Genomic_DNA"/>
</dbReference>
<dbReference type="Proteomes" id="UP000249522">
    <property type="component" value="Unassembled WGS sequence"/>
</dbReference>
<evidence type="ECO:0000313" key="4">
    <source>
        <dbReference type="Proteomes" id="UP000249522"/>
    </source>
</evidence>
<feature type="signal peptide" evidence="1">
    <location>
        <begin position="1"/>
        <end position="25"/>
    </location>
</feature>
<sequence>MFRKFAVLLLSLVVFAGIPLSPVHAGVVTNPNTGGTPGSWTQGDRPPVVDPAKPAILFVHGLNSSAKVWYESNDMYQQAFDNGYETAFINLHDISGTSQNMWDNGRLLADKIKEISNHFGKKLVIVAHSKGGIDTQTALVHYNAHVYVTNVITLGTPHHGSQLADLAYSSWASWLAALIGSKSPGTESMQTSYMKYFRTQTDSLANVSKNKYYTFAGDNWGSGSTSHIFGGMYLSTFGDNDGVVTVANAHLPKGTMVSIGRWNHSTVRTGSHVFNLIKPYMTAPSVSTGISIMSINGMESDEVAASGQNSEPVEVQAAAVQAAQPVHNDADSPYYIRGGEHNGTAAERLVVENGVASVTLNWISNRPVDQLHVVTPDGEELPVQPQVTADDGLLNGAYHHTVSVPAPQAGEWTVKADSSEPGAYLFMAAFEKVNDQHAKLKKEKNGKQLTVDTKGLKADKTKLNVQIEFYNEGAKQSKSSIKQAYGLKGKKVQQRQIEAAEAIELPVAEGEGVFNVTVDVEGETTEGYPIRRTLIKSVYVDANGNAYSS</sequence>
<comment type="caution">
    <text evidence="3">The sequence shown here is derived from an EMBL/GenBank/DDBJ whole genome shotgun (WGS) entry which is preliminary data.</text>
</comment>
<dbReference type="ESTHER" id="9bacl-a0a2w1lbe3">
    <property type="family name" value="BlEst2-lipase-like"/>
</dbReference>
<feature type="domain" description="DUF7379" evidence="2">
    <location>
        <begin position="56"/>
        <end position="167"/>
    </location>
</feature>
<dbReference type="AlphaFoldDB" id="A0A2W1LBE3"/>
<dbReference type="SUPFAM" id="SSF53474">
    <property type="entry name" value="alpha/beta-Hydrolases"/>
    <property type="match status" value="1"/>
</dbReference>
<feature type="chain" id="PRO_5016027337" evidence="1">
    <location>
        <begin position="26"/>
        <end position="549"/>
    </location>
</feature>
<dbReference type="InterPro" id="IPR055803">
    <property type="entry name" value="DUF7379"/>
</dbReference>
<keyword evidence="4" id="KW-1185">Reference proteome</keyword>
<dbReference type="OrthoDB" id="9765872at2"/>
<dbReference type="Gene3D" id="3.40.50.1820">
    <property type="entry name" value="alpha/beta hydrolase"/>
    <property type="match status" value="1"/>
</dbReference>
<reference evidence="3 4" key="1">
    <citation type="submission" date="2018-06" db="EMBL/GenBank/DDBJ databases">
        <title>Paenibacillus imtechensis sp. nov.</title>
        <authorList>
            <person name="Pinnaka A.K."/>
            <person name="Singh H."/>
            <person name="Kaur M."/>
        </authorList>
    </citation>
    <scope>NUCLEOTIDE SEQUENCE [LARGE SCALE GENOMIC DNA]</scope>
    <source>
        <strain evidence="3 4">SMB1</strain>
    </source>
</reference>
<evidence type="ECO:0000259" key="2">
    <source>
        <dbReference type="Pfam" id="PF24096"/>
    </source>
</evidence>
<dbReference type="PANTHER" id="PTHR37946">
    <property type="entry name" value="SLL1969 PROTEIN"/>
    <property type="match status" value="1"/>
</dbReference>
<dbReference type="Pfam" id="PF24096">
    <property type="entry name" value="DUF7379"/>
    <property type="match status" value="1"/>
</dbReference>
<proteinExistence type="predicted"/>
<dbReference type="RefSeq" id="WP_111146347.1">
    <property type="nucleotide sequence ID" value="NZ_QKRB01000042.1"/>
</dbReference>
<evidence type="ECO:0000313" key="3">
    <source>
        <dbReference type="EMBL" id="PZD96059.1"/>
    </source>
</evidence>
<name>A0A2W1LBE3_9BACL</name>